<sequence length="544" mass="60573">MSSDDNVPMDDANADAGEVLDAIASGAQRHPTAESALASDAQHHPAAESALASDARHHLAAKSALASDAHHHLATESALASDTQQHQAAVTTAAPAQEAVPPELHHQLMGLRGDDAAGSFLAAVVKRAEDAIADEYDARARLLEARCEEAATAVRAAEQDISCLNDELAELRIISEEIIPELNCEDPEEQNQRLRALLDATTKELEWKMDKIAELQELEKDNGPTHGASEVNTLDMTGGENKLPVLHEMEKGALEINTSELGDGECKVADHALMLHENHKQEMEAIHAKIIQLERQLEQRDKALVLIARQLNMKLQAGEKVPEEDHQRLYAVMTYVRNIVDEEGKRMKVPLLDLFKREQANSKELQENRQELIQGFENMPISGGAVVRIKKMGQLDENPFRAACNLKYRDNDPEGKAARLVSYWQEEIQKPSWRPFTNIQVDEEDKGVFGQLQEVIDDNDPRLSKLRLDYGDSVCNAVKDALRELNEYSPDERRIMNEVWNFREGRKATMTEVITCILEQLAVADPGLRGQEFKVPPKKCSNSI</sequence>
<feature type="compositionally biased region" description="Low complexity" evidence="2">
    <location>
        <begin position="87"/>
        <end position="98"/>
    </location>
</feature>
<evidence type="ECO:0000313" key="5">
    <source>
        <dbReference type="Proteomes" id="UP000324705"/>
    </source>
</evidence>
<name>A0A9R1NWT6_TRITD</name>
<dbReference type="Gramene" id="TRITD2Av1G187800.1">
    <property type="protein sequence ID" value="TRITD2Av1G187800.1"/>
    <property type="gene ID" value="TRITD2Av1G187800"/>
</dbReference>
<evidence type="ECO:0000259" key="3">
    <source>
        <dbReference type="Pfam" id="PF03469"/>
    </source>
</evidence>
<organism evidence="4 5">
    <name type="scientific">Triticum turgidum subsp. durum</name>
    <name type="common">Durum wheat</name>
    <name type="synonym">Triticum durum</name>
    <dbReference type="NCBI Taxonomy" id="4567"/>
    <lineage>
        <taxon>Eukaryota</taxon>
        <taxon>Viridiplantae</taxon>
        <taxon>Streptophyta</taxon>
        <taxon>Embryophyta</taxon>
        <taxon>Tracheophyta</taxon>
        <taxon>Spermatophyta</taxon>
        <taxon>Magnoliopsida</taxon>
        <taxon>Liliopsida</taxon>
        <taxon>Poales</taxon>
        <taxon>Poaceae</taxon>
        <taxon>BOP clade</taxon>
        <taxon>Pooideae</taxon>
        <taxon>Triticodae</taxon>
        <taxon>Triticeae</taxon>
        <taxon>Triticinae</taxon>
        <taxon>Triticum</taxon>
    </lineage>
</organism>
<dbReference type="PANTHER" id="PTHR21596:SF49">
    <property type="entry name" value="FACTOR OF DNA METHYLATION 1-5_IDN2 DOMAIN-CONTAINING PROTEIN"/>
    <property type="match status" value="1"/>
</dbReference>
<feature type="coiled-coil region" evidence="1">
    <location>
        <begin position="133"/>
        <end position="174"/>
    </location>
</feature>
<dbReference type="Proteomes" id="UP000324705">
    <property type="component" value="Chromosome 2A"/>
</dbReference>
<feature type="domain" description="Factor of DNA methylation 1-5/IDN2" evidence="3">
    <location>
        <begin position="390"/>
        <end position="522"/>
    </location>
</feature>
<evidence type="ECO:0000313" key="4">
    <source>
        <dbReference type="EMBL" id="VAH32565.1"/>
    </source>
</evidence>
<proteinExistence type="predicted"/>
<dbReference type="GO" id="GO:0080188">
    <property type="term" value="P:gene silencing by siRNA-directed DNA methylation"/>
    <property type="evidence" value="ECO:0007669"/>
    <property type="project" value="InterPro"/>
</dbReference>
<keyword evidence="5" id="KW-1185">Reference proteome</keyword>
<accession>A0A9R1NWT6</accession>
<dbReference type="Pfam" id="PF03469">
    <property type="entry name" value="XH"/>
    <property type="match status" value="1"/>
</dbReference>
<feature type="region of interest" description="Disordered" evidence="2">
    <location>
        <begin position="28"/>
        <end position="55"/>
    </location>
</feature>
<dbReference type="AlphaFoldDB" id="A0A9R1NWT6"/>
<dbReference type="InterPro" id="IPR045177">
    <property type="entry name" value="FDM1-5/IDN2"/>
</dbReference>
<dbReference type="EMBL" id="LT934113">
    <property type="protein sequence ID" value="VAH32565.1"/>
    <property type="molecule type" value="Genomic_DNA"/>
</dbReference>
<dbReference type="OMA" id="QLWTEYG"/>
<dbReference type="InterPro" id="IPR005379">
    <property type="entry name" value="FDM1-5/IDN2_XH"/>
</dbReference>
<protein>
    <recommendedName>
        <fullName evidence="3">Factor of DNA methylation 1-5/IDN2 domain-containing protein</fullName>
    </recommendedName>
</protein>
<keyword evidence="1" id="KW-0175">Coiled coil</keyword>
<evidence type="ECO:0000256" key="2">
    <source>
        <dbReference type="SAM" id="MobiDB-lite"/>
    </source>
</evidence>
<evidence type="ECO:0000256" key="1">
    <source>
        <dbReference type="SAM" id="Coils"/>
    </source>
</evidence>
<feature type="region of interest" description="Disordered" evidence="2">
    <location>
        <begin position="76"/>
        <end position="98"/>
    </location>
</feature>
<dbReference type="PANTHER" id="PTHR21596">
    <property type="entry name" value="RIBONUCLEASE P SUBUNIT P38"/>
    <property type="match status" value="1"/>
</dbReference>
<gene>
    <name evidence="4" type="ORF">TRITD_2Av1G187800</name>
</gene>
<reference evidence="4 5" key="1">
    <citation type="submission" date="2017-09" db="EMBL/GenBank/DDBJ databases">
        <authorList>
            <consortium name="International Durum Wheat Genome Sequencing Consortium (IDWGSC)"/>
            <person name="Milanesi L."/>
        </authorList>
    </citation>
    <scope>NUCLEOTIDE SEQUENCE [LARGE SCALE GENOMIC DNA]</scope>
    <source>
        <strain evidence="5">cv. Svevo</strain>
    </source>
</reference>